<dbReference type="PANTHER" id="PTHR30427:SF1">
    <property type="entry name" value="TRANSCRIPTIONAL ACTIVATOR PROTEIN LYSR"/>
    <property type="match status" value="1"/>
</dbReference>
<dbReference type="GO" id="GO:0043565">
    <property type="term" value="F:sequence-specific DNA binding"/>
    <property type="evidence" value="ECO:0007669"/>
    <property type="project" value="TreeGrafter"/>
</dbReference>
<dbReference type="GO" id="GO:0009089">
    <property type="term" value="P:lysine biosynthetic process via diaminopimelate"/>
    <property type="evidence" value="ECO:0007669"/>
    <property type="project" value="TreeGrafter"/>
</dbReference>
<evidence type="ECO:0000256" key="2">
    <source>
        <dbReference type="ARBA" id="ARBA00023015"/>
    </source>
</evidence>
<dbReference type="InterPro" id="IPR000847">
    <property type="entry name" value="LysR_HTH_N"/>
</dbReference>
<dbReference type="Proteomes" id="UP000235777">
    <property type="component" value="Unassembled WGS sequence"/>
</dbReference>
<dbReference type="Gene3D" id="1.10.10.10">
    <property type="entry name" value="Winged helix-like DNA-binding domain superfamily/Winged helix DNA-binding domain"/>
    <property type="match status" value="1"/>
</dbReference>
<dbReference type="GO" id="GO:0010628">
    <property type="term" value="P:positive regulation of gene expression"/>
    <property type="evidence" value="ECO:0007669"/>
    <property type="project" value="TreeGrafter"/>
</dbReference>
<dbReference type="AlphaFoldDB" id="A0A2N7X0W1"/>
<dbReference type="CDD" id="cd08415">
    <property type="entry name" value="PBP2_LysR_opines_like"/>
    <property type="match status" value="1"/>
</dbReference>
<comment type="similarity">
    <text evidence="1">Belongs to the LysR transcriptional regulatory family.</text>
</comment>
<organism evidence="6 7">
    <name type="scientific">Trinickia symbiotica</name>
    <dbReference type="NCBI Taxonomy" id="863227"/>
    <lineage>
        <taxon>Bacteria</taxon>
        <taxon>Pseudomonadati</taxon>
        <taxon>Pseudomonadota</taxon>
        <taxon>Betaproteobacteria</taxon>
        <taxon>Burkholderiales</taxon>
        <taxon>Burkholderiaceae</taxon>
        <taxon>Trinickia</taxon>
    </lineage>
</organism>
<dbReference type="GO" id="GO:0003700">
    <property type="term" value="F:DNA-binding transcription factor activity"/>
    <property type="evidence" value="ECO:0007669"/>
    <property type="project" value="InterPro"/>
</dbReference>
<name>A0A2N7X0W1_9BURK</name>
<dbReference type="PRINTS" id="PR00039">
    <property type="entry name" value="HTHLYSR"/>
</dbReference>
<keyword evidence="4" id="KW-0804">Transcription</keyword>
<evidence type="ECO:0000259" key="5">
    <source>
        <dbReference type="PROSITE" id="PS50931"/>
    </source>
</evidence>
<feature type="domain" description="HTH lysR-type" evidence="5">
    <location>
        <begin position="1"/>
        <end position="58"/>
    </location>
</feature>
<keyword evidence="7" id="KW-1185">Reference proteome</keyword>
<dbReference type="EMBL" id="PNYC01000012">
    <property type="protein sequence ID" value="PMS35270.1"/>
    <property type="molecule type" value="Genomic_DNA"/>
</dbReference>
<dbReference type="PANTHER" id="PTHR30427">
    <property type="entry name" value="TRANSCRIPTIONAL ACTIVATOR PROTEIN LYSR"/>
    <property type="match status" value="1"/>
</dbReference>
<evidence type="ECO:0000256" key="3">
    <source>
        <dbReference type="ARBA" id="ARBA00023125"/>
    </source>
</evidence>
<dbReference type="InterPro" id="IPR005119">
    <property type="entry name" value="LysR_subst-bd"/>
</dbReference>
<evidence type="ECO:0000256" key="4">
    <source>
        <dbReference type="ARBA" id="ARBA00023163"/>
    </source>
</evidence>
<reference evidence="6 7" key="1">
    <citation type="submission" date="2018-01" db="EMBL/GenBank/DDBJ databases">
        <title>Whole genome analyses suggest that Burkholderia sensu lato contains two further novel genera in the rhizoxinica-symbiotica group Mycetohabitans gen. nov., and Trinickia gen. nov.: implications for the evolution of diazotrophy and nodulation in the Burkholderiaceae.</title>
        <authorList>
            <person name="Estrada-de los Santos P."/>
            <person name="Palmer M."/>
            <person name="Chavez-Ramirez B."/>
            <person name="Beukes C."/>
            <person name="Steenkamp E.T."/>
            <person name="Hirsch A.M."/>
            <person name="Manyaka P."/>
            <person name="Maluk M."/>
            <person name="Lafos M."/>
            <person name="Crook M."/>
            <person name="Gross E."/>
            <person name="Simon M.F."/>
            <person name="Bueno dos Reis Junior F."/>
            <person name="Poole P.S."/>
            <person name="Venter S.N."/>
            <person name="James E.K."/>
        </authorList>
    </citation>
    <scope>NUCLEOTIDE SEQUENCE [LARGE SCALE GENOMIC DNA]</scope>
    <source>
        <strain evidence="6 7">JPY 581</strain>
    </source>
</reference>
<protein>
    <submittedName>
        <fullName evidence="6">LysR family transcriptional regulator</fullName>
    </submittedName>
</protein>
<dbReference type="SUPFAM" id="SSF46785">
    <property type="entry name" value="Winged helix' DNA-binding domain"/>
    <property type="match status" value="1"/>
</dbReference>
<gene>
    <name evidence="6" type="ORF">C0Z20_19375</name>
</gene>
<dbReference type="InterPro" id="IPR037424">
    <property type="entry name" value="NocR_PBP2"/>
</dbReference>
<evidence type="ECO:0000256" key="1">
    <source>
        <dbReference type="ARBA" id="ARBA00009437"/>
    </source>
</evidence>
<dbReference type="PROSITE" id="PS50931">
    <property type="entry name" value="HTH_LYSR"/>
    <property type="match status" value="1"/>
</dbReference>
<proteinExistence type="inferred from homology"/>
<keyword evidence="2" id="KW-0805">Transcription regulation</keyword>
<dbReference type="OrthoDB" id="8849678at2"/>
<keyword evidence="3" id="KW-0238">DNA-binding</keyword>
<dbReference type="RefSeq" id="WP_018444106.1">
    <property type="nucleotide sequence ID" value="NZ_KB890219.1"/>
</dbReference>
<evidence type="ECO:0000313" key="6">
    <source>
        <dbReference type="EMBL" id="PMS35270.1"/>
    </source>
</evidence>
<dbReference type="Gene3D" id="3.40.190.290">
    <property type="match status" value="1"/>
</dbReference>
<dbReference type="Pfam" id="PF00126">
    <property type="entry name" value="HTH_1"/>
    <property type="match status" value="1"/>
</dbReference>
<dbReference type="SUPFAM" id="SSF53850">
    <property type="entry name" value="Periplasmic binding protein-like II"/>
    <property type="match status" value="1"/>
</dbReference>
<accession>A0A2N7X0W1</accession>
<evidence type="ECO:0000313" key="7">
    <source>
        <dbReference type="Proteomes" id="UP000235777"/>
    </source>
</evidence>
<dbReference type="STRING" id="863227.GCA_000373005_05492"/>
<sequence length="302" mass="33056">MKLRQLEAFRAVMLCHTVTRASEMLHISQPATTRLIADLEQSLGFSLFERAKGRLHPTVEAQALYEEVQRSLLGLDRIARAADEIRALQRGTLQVAAAPAIALSFLPHAIADYLATHAEANVSLLVHSSRTVVDMVVGERCDLGIAILSMNHPGAHGERLISTKMVCALPAGHRLCSASVVRPRDLAGERFVAHPRTLDSRLRIDALFAAHGIAPKVQLETQVSHTICSFVEAGAGVSLVDAVTAWGYRGPGVIFKPFEPELLTDFSMLTPSQRPPALLLKSFVEHVRRFALEQLDPRFVEA</sequence>
<dbReference type="InterPro" id="IPR036388">
    <property type="entry name" value="WH-like_DNA-bd_sf"/>
</dbReference>
<dbReference type="InterPro" id="IPR036390">
    <property type="entry name" value="WH_DNA-bd_sf"/>
</dbReference>
<comment type="caution">
    <text evidence="6">The sequence shown here is derived from an EMBL/GenBank/DDBJ whole genome shotgun (WGS) entry which is preliminary data.</text>
</comment>
<dbReference type="Pfam" id="PF03466">
    <property type="entry name" value="LysR_substrate"/>
    <property type="match status" value="1"/>
</dbReference>